<proteinExistence type="predicted"/>
<dbReference type="SUPFAM" id="SSF53850">
    <property type="entry name" value="Periplasmic binding protein-like II"/>
    <property type="match status" value="1"/>
</dbReference>
<gene>
    <name evidence="5" type="ORF">HNR36_001829</name>
</gene>
<dbReference type="AlphaFoldDB" id="A0A840PSJ2"/>
<sequence>MVKKNRSLFMMLLLTLLLMLTACGAGGEKNTTGDAGENTGDATGENSGLKDKKILVGTEATFAPFEYMDDKGNIIGIDVDILDAIFEELGMEYEIRHVGWDPVFQQVQNGELDMGASGITITDERKQTFDFTNPYFEATQVIVVTEDSEIESAEDLKGKKVSVQINSTGHQAAKKLLGETSPDILAYENLPLAIQEVINGTTAAAIGDNAVVYEYIKNNPNVKLKVIEDDAFDKEYYGFMVKKGNTELLNLLNEGLQKIKENGKLAEITGQEIE</sequence>
<dbReference type="InterPro" id="IPR001638">
    <property type="entry name" value="Solute-binding_3/MltF_N"/>
</dbReference>
<evidence type="ECO:0000313" key="5">
    <source>
        <dbReference type="EMBL" id="MBB5149439.1"/>
    </source>
</evidence>
<evidence type="ECO:0000313" key="6">
    <source>
        <dbReference type="Proteomes" id="UP000557217"/>
    </source>
</evidence>
<feature type="domain" description="Ionotropic glutamate receptor C-terminal" evidence="4">
    <location>
        <begin position="53"/>
        <end position="270"/>
    </location>
</feature>
<protein>
    <submittedName>
        <fullName evidence="5">Polar amino acid transport system substrate-binding protein</fullName>
    </submittedName>
</protein>
<dbReference type="PANTHER" id="PTHR35936:SF17">
    <property type="entry name" value="ARGININE-BINDING EXTRACELLULAR PROTEIN ARTP"/>
    <property type="match status" value="1"/>
</dbReference>
<dbReference type="Gene3D" id="3.40.190.10">
    <property type="entry name" value="Periplasmic binding protein-like II"/>
    <property type="match status" value="2"/>
</dbReference>
<evidence type="ECO:0000256" key="1">
    <source>
        <dbReference type="ARBA" id="ARBA00022729"/>
    </source>
</evidence>
<accession>A0A840PSJ2</accession>
<keyword evidence="6" id="KW-1185">Reference proteome</keyword>
<dbReference type="SMART" id="SM00079">
    <property type="entry name" value="PBPe"/>
    <property type="match status" value="1"/>
</dbReference>
<dbReference type="EMBL" id="JACHGZ010000021">
    <property type="protein sequence ID" value="MBB5149439.1"/>
    <property type="molecule type" value="Genomic_DNA"/>
</dbReference>
<keyword evidence="1 2" id="KW-0732">Signal</keyword>
<evidence type="ECO:0000259" key="3">
    <source>
        <dbReference type="SMART" id="SM00062"/>
    </source>
</evidence>
<dbReference type="SMART" id="SM00062">
    <property type="entry name" value="PBPb"/>
    <property type="match status" value="1"/>
</dbReference>
<evidence type="ECO:0000259" key="4">
    <source>
        <dbReference type="SMART" id="SM00079"/>
    </source>
</evidence>
<dbReference type="PANTHER" id="PTHR35936">
    <property type="entry name" value="MEMBRANE-BOUND LYTIC MUREIN TRANSGLYCOSYLASE F"/>
    <property type="match status" value="1"/>
</dbReference>
<feature type="domain" description="Solute-binding protein family 3/N-terminal" evidence="3">
    <location>
        <begin position="53"/>
        <end position="274"/>
    </location>
</feature>
<dbReference type="Proteomes" id="UP000557217">
    <property type="component" value="Unassembled WGS sequence"/>
</dbReference>
<dbReference type="GO" id="GO:0016020">
    <property type="term" value="C:membrane"/>
    <property type="evidence" value="ECO:0007669"/>
    <property type="project" value="InterPro"/>
</dbReference>
<comment type="caution">
    <text evidence="5">The sequence shown here is derived from an EMBL/GenBank/DDBJ whole genome shotgun (WGS) entry which is preliminary data.</text>
</comment>
<dbReference type="Pfam" id="PF00497">
    <property type="entry name" value="SBP_bac_3"/>
    <property type="match status" value="1"/>
</dbReference>
<dbReference type="PROSITE" id="PS51257">
    <property type="entry name" value="PROKAR_LIPOPROTEIN"/>
    <property type="match status" value="1"/>
</dbReference>
<dbReference type="GO" id="GO:0015276">
    <property type="term" value="F:ligand-gated monoatomic ion channel activity"/>
    <property type="evidence" value="ECO:0007669"/>
    <property type="project" value="InterPro"/>
</dbReference>
<name>A0A840PSJ2_URETH</name>
<feature type="chain" id="PRO_5038670338" evidence="2">
    <location>
        <begin position="25"/>
        <end position="274"/>
    </location>
</feature>
<reference evidence="5 6" key="1">
    <citation type="submission" date="2020-08" db="EMBL/GenBank/DDBJ databases">
        <title>Genomic Encyclopedia of Type Strains, Phase IV (KMG-IV): sequencing the most valuable type-strain genomes for metagenomic binning, comparative biology and taxonomic classification.</title>
        <authorList>
            <person name="Goeker M."/>
        </authorList>
    </citation>
    <scope>NUCLEOTIDE SEQUENCE [LARGE SCALE GENOMIC DNA]</scope>
    <source>
        <strain evidence="5 6">DSM 10633</strain>
    </source>
</reference>
<dbReference type="InterPro" id="IPR001320">
    <property type="entry name" value="Iontro_rcpt_C"/>
</dbReference>
<dbReference type="CDD" id="cd13624">
    <property type="entry name" value="PBP2_Arg_Lys_His"/>
    <property type="match status" value="1"/>
</dbReference>
<feature type="signal peptide" evidence="2">
    <location>
        <begin position="1"/>
        <end position="24"/>
    </location>
</feature>
<evidence type="ECO:0000256" key="2">
    <source>
        <dbReference type="SAM" id="SignalP"/>
    </source>
</evidence>
<organism evidence="5 6">
    <name type="scientific">Ureibacillus thermosphaericus</name>
    <dbReference type="NCBI Taxonomy" id="51173"/>
    <lineage>
        <taxon>Bacteria</taxon>
        <taxon>Bacillati</taxon>
        <taxon>Bacillota</taxon>
        <taxon>Bacilli</taxon>
        <taxon>Bacillales</taxon>
        <taxon>Caryophanaceae</taxon>
        <taxon>Ureibacillus</taxon>
    </lineage>
</organism>